<protein>
    <recommendedName>
        <fullName evidence="2">Ice-binding protein C-terminal domain-containing protein</fullName>
    </recommendedName>
</protein>
<keyword evidence="1" id="KW-0732">Signal</keyword>
<dbReference type="RefSeq" id="WP_110130819.1">
    <property type="nucleotide sequence ID" value="NZ_QHJQ01000004.1"/>
</dbReference>
<dbReference type="EMBL" id="QHJQ01000004">
    <property type="protein sequence ID" value="PXA04367.1"/>
    <property type="molecule type" value="Genomic_DNA"/>
</dbReference>
<proteinExistence type="predicted"/>
<sequence>MKKTLLTLASLALVTGVTAQIADIASNAAYDDGWQNGDNGGTGFGAWDLTNNNNNGTDVFAGYFIGDSTDGAADINTGGESFGIYANPGSAFATANRSFTSALSVNDQFTINLGVNFDNGNKGFNLRTGGTTAFGLNVGGGAQVNTAFTNNPSTAVYDYGGDALLQAVITVISANSLSYEVSRTSSQGTQDVLFSGTVTGISGALDNIELYNSGTDSGDAQNNLYFNNLSVTQVPEPSTLALLGGLLAMICLRRRF</sequence>
<dbReference type="AlphaFoldDB" id="A0A317ZJF1"/>
<evidence type="ECO:0000259" key="2">
    <source>
        <dbReference type="Pfam" id="PF07589"/>
    </source>
</evidence>
<dbReference type="InParanoid" id="A0A317ZJF1"/>
<feature type="domain" description="Ice-binding protein C-terminal" evidence="2">
    <location>
        <begin position="233"/>
        <end position="255"/>
    </location>
</feature>
<feature type="signal peptide" evidence="1">
    <location>
        <begin position="1"/>
        <end position="19"/>
    </location>
</feature>
<gene>
    <name evidence="3" type="ORF">DDZ13_07495</name>
</gene>
<dbReference type="InterPro" id="IPR013424">
    <property type="entry name" value="Ice-binding_C"/>
</dbReference>
<organism evidence="3 4">
    <name type="scientific">Coraliomargarita sinensis</name>
    <dbReference type="NCBI Taxonomy" id="2174842"/>
    <lineage>
        <taxon>Bacteria</taxon>
        <taxon>Pseudomonadati</taxon>
        <taxon>Verrucomicrobiota</taxon>
        <taxon>Opitutia</taxon>
        <taxon>Puniceicoccales</taxon>
        <taxon>Coraliomargaritaceae</taxon>
        <taxon>Coraliomargarita</taxon>
    </lineage>
</organism>
<dbReference type="Proteomes" id="UP000247099">
    <property type="component" value="Unassembled WGS sequence"/>
</dbReference>
<dbReference type="Pfam" id="PF07589">
    <property type="entry name" value="PEP-CTERM"/>
    <property type="match status" value="1"/>
</dbReference>
<accession>A0A317ZJF1</accession>
<reference evidence="3 4" key="1">
    <citation type="submission" date="2018-05" db="EMBL/GenBank/DDBJ databases">
        <title>Coraliomargarita sinensis sp. nov., isolated from a marine solar saltern.</title>
        <authorList>
            <person name="Zhou L.Y."/>
        </authorList>
    </citation>
    <scope>NUCLEOTIDE SEQUENCE [LARGE SCALE GENOMIC DNA]</scope>
    <source>
        <strain evidence="3 4">WN38</strain>
    </source>
</reference>
<evidence type="ECO:0000256" key="1">
    <source>
        <dbReference type="SAM" id="SignalP"/>
    </source>
</evidence>
<comment type="caution">
    <text evidence="3">The sequence shown here is derived from an EMBL/GenBank/DDBJ whole genome shotgun (WGS) entry which is preliminary data.</text>
</comment>
<evidence type="ECO:0000313" key="3">
    <source>
        <dbReference type="EMBL" id="PXA04367.1"/>
    </source>
</evidence>
<dbReference type="OrthoDB" id="1195338at2"/>
<dbReference type="NCBIfam" id="TIGR02595">
    <property type="entry name" value="PEP_CTERM"/>
    <property type="match status" value="1"/>
</dbReference>
<feature type="chain" id="PRO_5016301863" description="Ice-binding protein C-terminal domain-containing protein" evidence="1">
    <location>
        <begin position="20"/>
        <end position="256"/>
    </location>
</feature>
<name>A0A317ZJF1_9BACT</name>
<keyword evidence="4" id="KW-1185">Reference proteome</keyword>
<evidence type="ECO:0000313" key="4">
    <source>
        <dbReference type="Proteomes" id="UP000247099"/>
    </source>
</evidence>